<keyword evidence="2" id="KW-0863">Zinc-finger</keyword>
<dbReference type="SMART" id="SM00744">
    <property type="entry name" value="RINGv"/>
    <property type="match status" value="1"/>
</dbReference>
<accession>A0A8J5LUM1</accession>
<evidence type="ECO:0000313" key="7">
    <source>
        <dbReference type="Proteomes" id="UP000734854"/>
    </source>
</evidence>
<evidence type="ECO:0000259" key="5">
    <source>
        <dbReference type="PROSITE" id="PS51292"/>
    </source>
</evidence>
<dbReference type="InterPro" id="IPR011016">
    <property type="entry name" value="Znf_RING-CH"/>
</dbReference>
<feature type="compositionally biased region" description="Pro residues" evidence="4">
    <location>
        <begin position="610"/>
        <end position="621"/>
    </location>
</feature>
<feature type="domain" description="RING-CH-type" evidence="5">
    <location>
        <begin position="195"/>
        <end position="261"/>
    </location>
</feature>
<feature type="compositionally biased region" description="Pro residues" evidence="4">
    <location>
        <begin position="439"/>
        <end position="449"/>
    </location>
</feature>
<feature type="compositionally biased region" description="Pro residues" evidence="4">
    <location>
        <begin position="637"/>
        <end position="651"/>
    </location>
</feature>
<feature type="compositionally biased region" description="Pro residues" evidence="4">
    <location>
        <begin position="465"/>
        <end position="479"/>
    </location>
</feature>
<gene>
    <name evidence="6" type="ORF">ZIOFF_000787</name>
</gene>
<dbReference type="EMBL" id="JACMSC010000001">
    <property type="protein sequence ID" value="KAG6535758.1"/>
    <property type="molecule type" value="Genomic_DNA"/>
</dbReference>
<feature type="compositionally biased region" description="Low complexity" evidence="4">
    <location>
        <begin position="558"/>
        <end position="567"/>
    </location>
</feature>
<keyword evidence="1" id="KW-0479">Metal-binding</keyword>
<feature type="region of interest" description="Disordered" evidence="4">
    <location>
        <begin position="439"/>
        <end position="506"/>
    </location>
</feature>
<keyword evidence="3" id="KW-0862">Zinc</keyword>
<name>A0A8J5LUM1_ZINOF</name>
<dbReference type="PANTHER" id="PTHR46214">
    <property type="entry name" value="ZINC FINGER, RING-CH-TYPE"/>
    <property type="match status" value="1"/>
</dbReference>
<reference evidence="6 7" key="1">
    <citation type="submission" date="2020-08" db="EMBL/GenBank/DDBJ databases">
        <title>Plant Genome Project.</title>
        <authorList>
            <person name="Zhang R.-G."/>
        </authorList>
    </citation>
    <scope>NUCLEOTIDE SEQUENCE [LARGE SCALE GENOMIC DNA]</scope>
    <source>
        <tissue evidence="6">Rhizome</tissue>
    </source>
</reference>
<dbReference type="Gene3D" id="3.30.40.10">
    <property type="entry name" value="Zinc/RING finger domain, C3HC4 (zinc finger)"/>
    <property type="match status" value="1"/>
</dbReference>
<dbReference type="PROSITE" id="PS51292">
    <property type="entry name" value="ZF_RING_CH"/>
    <property type="match status" value="1"/>
</dbReference>
<keyword evidence="7" id="KW-1185">Reference proteome</keyword>
<feature type="region of interest" description="Disordered" evidence="4">
    <location>
        <begin position="538"/>
        <end position="567"/>
    </location>
</feature>
<dbReference type="GO" id="GO:0008270">
    <property type="term" value="F:zinc ion binding"/>
    <property type="evidence" value="ECO:0007669"/>
    <property type="project" value="UniProtKB-KW"/>
</dbReference>
<evidence type="ECO:0000256" key="1">
    <source>
        <dbReference type="ARBA" id="ARBA00022723"/>
    </source>
</evidence>
<dbReference type="PANTHER" id="PTHR46214:SF30">
    <property type="entry name" value="OS01G0850200 PROTEIN"/>
    <property type="match status" value="1"/>
</dbReference>
<evidence type="ECO:0000313" key="6">
    <source>
        <dbReference type="EMBL" id="KAG6535758.1"/>
    </source>
</evidence>
<feature type="region of interest" description="Disordered" evidence="4">
    <location>
        <begin position="610"/>
        <end position="676"/>
    </location>
</feature>
<evidence type="ECO:0000256" key="2">
    <source>
        <dbReference type="ARBA" id="ARBA00022771"/>
    </source>
</evidence>
<dbReference type="InterPro" id="IPR013083">
    <property type="entry name" value="Znf_RING/FYVE/PHD"/>
</dbReference>
<organism evidence="6 7">
    <name type="scientific">Zingiber officinale</name>
    <name type="common">Ginger</name>
    <name type="synonym">Amomum zingiber</name>
    <dbReference type="NCBI Taxonomy" id="94328"/>
    <lineage>
        <taxon>Eukaryota</taxon>
        <taxon>Viridiplantae</taxon>
        <taxon>Streptophyta</taxon>
        <taxon>Embryophyta</taxon>
        <taxon>Tracheophyta</taxon>
        <taxon>Spermatophyta</taxon>
        <taxon>Magnoliopsida</taxon>
        <taxon>Liliopsida</taxon>
        <taxon>Zingiberales</taxon>
        <taxon>Zingiberaceae</taxon>
        <taxon>Zingiber</taxon>
    </lineage>
</organism>
<dbReference type="Proteomes" id="UP000734854">
    <property type="component" value="Unassembled WGS sequence"/>
</dbReference>
<protein>
    <recommendedName>
        <fullName evidence="5">RING-CH-type domain-containing protein</fullName>
    </recommendedName>
</protein>
<dbReference type="SUPFAM" id="SSF57850">
    <property type="entry name" value="RING/U-box"/>
    <property type="match status" value="1"/>
</dbReference>
<proteinExistence type="predicted"/>
<comment type="caution">
    <text evidence="6">The sequence shown here is derived from an EMBL/GenBank/DDBJ whole genome shotgun (WGS) entry which is preliminary data.</text>
</comment>
<feature type="compositionally biased region" description="Low complexity" evidence="4">
    <location>
        <begin position="664"/>
        <end position="676"/>
    </location>
</feature>
<dbReference type="Pfam" id="PF12906">
    <property type="entry name" value="RINGv"/>
    <property type="match status" value="1"/>
</dbReference>
<dbReference type="AlphaFoldDB" id="A0A8J5LUM1"/>
<sequence length="920" mass="98304">MGVLLEALMTPSEKRIGRFTSVGRMLPAITELCILIINLGPRCSSGLFIFAPTTPVLLHFSSLGLYLISGSSEHSDLSSPGAAAATAAGVAQKIVIMAQLRALKMIGKWKSYGDVEEGAHRCHGNESDEENICYSDAEEHSWHSPYSSHSATSVYDDDGASIDEFKAACRKSCVSDSSLDHDGLESGDSSGVKVDINKAERDCRICHLSLEKASPESDAPIVLGCSCKDDLAAAHKQCAETWFKIRGNRSGRVSRGQEWLSVEELGMAECRGFGSGRVLRIWEWHSVKESKNREWLSVGKFRVGSDRVLRSLDSETVGICEICGSTARNVVGATETETVEQRSEVNTLTIPPPPSETRSIWQGHRFLKFLLACLVLAFVISWSLPVARFDHVAVAYAFLWGLDSCFSVAAACGSGDGHNHHEEEQLVLLHLWPPPPRMVVDEPPLPPSSPRALAAEGSTPQPLASEPPLPAGLLPPPPHATATSSGRSSQQAPPTPHPAGAATSGGRQGFLQWLPVFPAATVASNGCRCCHRRFHVPQPPPHTTTSGLRRHPAPSPQGSLMSPPASAAAPGGLDSCFSVAAAAYGSSDGHHHHEEEQLVLLHLWPPPPRMVADEPPLPPSSPHALAIEGSTPQPLASEPPLPAGLLPPPPHATATSSGRSSQQAPPTAHPAGAATSGGRQGFLQWLPVFPAATAASNGCRCCHQRFHVPQPPPHTTTSGLRRHPAPSPLGFADVPSSECCRLQRVLPPPVGVASASCSHCRYLRQWAVASSSGQPPPVVDTAHTVCLCRSMEWLAEGLLTRSVVLRCEETESPAANDGRILQFWLIGGMNLFAKLLKSLPIGMSEVLSCRDEIAVVGNEDEAVRKEMSEGFFSSDSKRRRGGETADEGCGWRSGCGHEFSSSNPKRKVAGVDGSWNCCWC</sequence>
<evidence type="ECO:0000256" key="3">
    <source>
        <dbReference type="ARBA" id="ARBA00022833"/>
    </source>
</evidence>
<evidence type="ECO:0000256" key="4">
    <source>
        <dbReference type="SAM" id="MobiDB-lite"/>
    </source>
</evidence>